<sequence>MQQSNITTFQSLSQFSSLKDFNNNIEAFLSIHKKDFTTSELHCFKALSRFAVKVLGVSNISHQ</sequence>
<comment type="caution">
    <text evidence="1">The sequence shown here is derived from an EMBL/GenBank/DDBJ whole genome shotgun (WGS) entry which is preliminary data.</text>
</comment>
<dbReference type="Proteomes" id="UP001597506">
    <property type="component" value="Unassembled WGS sequence"/>
</dbReference>
<accession>A0ABW5RR49</accession>
<dbReference type="RefSeq" id="WP_377935099.1">
    <property type="nucleotide sequence ID" value="NZ_JBHUMF010000025.1"/>
</dbReference>
<keyword evidence="2" id="KW-1185">Reference proteome</keyword>
<name>A0ABW5RR49_9BACI</name>
<evidence type="ECO:0000313" key="2">
    <source>
        <dbReference type="Proteomes" id="UP001597506"/>
    </source>
</evidence>
<reference evidence="2" key="1">
    <citation type="journal article" date="2019" name="Int. J. Syst. Evol. Microbiol.">
        <title>The Global Catalogue of Microorganisms (GCM) 10K type strain sequencing project: providing services to taxonomists for standard genome sequencing and annotation.</title>
        <authorList>
            <consortium name="The Broad Institute Genomics Platform"/>
            <consortium name="The Broad Institute Genome Sequencing Center for Infectious Disease"/>
            <person name="Wu L."/>
            <person name="Ma J."/>
        </authorList>
    </citation>
    <scope>NUCLEOTIDE SEQUENCE [LARGE SCALE GENOMIC DNA]</scope>
    <source>
        <strain evidence="2">KCTC 3913</strain>
    </source>
</reference>
<protein>
    <submittedName>
        <fullName evidence="1">Uncharacterized protein</fullName>
    </submittedName>
</protein>
<evidence type="ECO:0000313" key="1">
    <source>
        <dbReference type="EMBL" id="MFD2681147.1"/>
    </source>
</evidence>
<organism evidence="1 2">
    <name type="scientific">Bacillus seohaeanensis</name>
    <dbReference type="NCBI Taxonomy" id="284580"/>
    <lineage>
        <taxon>Bacteria</taxon>
        <taxon>Bacillati</taxon>
        <taxon>Bacillota</taxon>
        <taxon>Bacilli</taxon>
        <taxon>Bacillales</taxon>
        <taxon>Bacillaceae</taxon>
        <taxon>Bacillus</taxon>
    </lineage>
</organism>
<proteinExistence type="predicted"/>
<gene>
    <name evidence="1" type="ORF">ACFSUL_10360</name>
</gene>
<dbReference type="EMBL" id="JBHUMF010000025">
    <property type="protein sequence ID" value="MFD2681147.1"/>
    <property type="molecule type" value="Genomic_DNA"/>
</dbReference>